<protein>
    <submittedName>
        <fullName evidence="2">GB1/RHD3-type G domain-containing protein</fullName>
    </submittedName>
</protein>
<evidence type="ECO:0000313" key="1">
    <source>
        <dbReference type="Proteomes" id="UP000887579"/>
    </source>
</evidence>
<dbReference type="WBParaSite" id="ES5_v2.g22323.t1">
    <property type="protein sequence ID" value="ES5_v2.g22323.t1"/>
    <property type="gene ID" value="ES5_v2.g22323"/>
</dbReference>
<reference evidence="2" key="1">
    <citation type="submission" date="2022-11" db="UniProtKB">
        <authorList>
            <consortium name="WormBaseParasite"/>
        </authorList>
    </citation>
    <scope>IDENTIFICATION</scope>
</reference>
<accession>A0AC34FYA5</accession>
<dbReference type="Proteomes" id="UP000887579">
    <property type="component" value="Unplaced"/>
</dbReference>
<name>A0AC34FYA5_9BILA</name>
<proteinExistence type="predicted"/>
<sequence length="139" mass="15988">MNQNYAVQIVEYVSEGRFRPKNAVIEAIFGDKRVKNLPLVVKCIAGAARKGKSFILNFFLSYFNHLEMNPNVPWQLDENTKLEGFEFQEGMKRTTVGIWAWNHIFVVKQSDGSEIAVCLVSENRGEQMGRVKFVRQKIC</sequence>
<organism evidence="1 2">
    <name type="scientific">Panagrolaimus sp. ES5</name>
    <dbReference type="NCBI Taxonomy" id="591445"/>
    <lineage>
        <taxon>Eukaryota</taxon>
        <taxon>Metazoa</taxon>
        <taxon>Ecdysozoa</taxon>
        <taxon>Nematoda</taxon>
        <taxon>Chromadorea</taxon>
        <taxon>Rhabditida</taxon>
        <taxon>Tylenchina</taxon>
        <taxon>Panagrolaimomorpha</taxon>
        <taxon>Panagrolaimoidea</taxon>
        <taxon>Panagrolaimidae</taxon>
        <taxon>Panagrolaimus</taxon>
    </lineage>
</organism>
<evidence type="ECO:0000313" key="2">
    <source>
        <dbReference type="WBParaSite" id="ES5_v2.g22323.t1"/>
    </source>
</evidence>